<dbReference type="Pfam" id="PF01344">
    <property type="entry name" value="Kelch_1"/>
    <property type="match status" value="3"/>
</dbReference>
<dbReference type="InterPro" id="IPR011705">
    <property type="entry name" value="BACK"/>
</dbReference>
<evidence type="ECO:0000256" key="2">
    <source>
        <dbReference type="ARBA" id="ARBA00022737"/>
    </source>
</evidence>
<protein>
    <recommendedName>
        <fullName evidence="3">BTB domain-containing protein</fullName>
    </recommendedName>
</protein>
<keyword evidence="2" id="KW-0677">Repeat</keyword>
<dbReference type="SUPFAM" id="SSF54695">
    <property type="entry name" value="POZ domain"/>
    <property type="match status" value="2"/>
</dbReference>
<dbReference type="SMART" id="SM00612">
    <property type="entry name" value="Kelch"/>
    <property type="match status" value="4"/>
</dbReference>
<dbReference type="InterPro" id="IPR000210">
    <property type="entry name" value="BTB/POZ_dom"/>
</dbReference>
<dbReference type="SMART" id="SM00225">
    <property type="entry name" value="BTB"/>
    <property type="match status" value="2"/>
</dbReference>
<feature type="domain" description="BTB" evidence="3">
    <location>
        <begin position="602"/>
        <end position="670"/>
    </location>
</feature>
<dbReference type="Gene3D" id="1.25.40.420">
    <property type="match status" value="2"/>
</dbReference>
<accession>A0ABN8QGB3</accession>
<keyword evidence="1" id="KW-0880">Kelch repeat</keyword>
<proteinExistence type="predicted"/>
<feature type="domain" description="BTB" evidence="3">
    <location>
        <begin position="13"/>
        <end position="81"/>
    </location>
</feature>
<dbReference type="Gene3D" id="3.30.710.10">
    <property type="entry name" value="Potassium Channel Kv1.1, Chain A"/>
    <property type="match status" value="2"/>
</dbReference>
<dbReference type="SUPFAM" id="SSF117281">
    <property type="entry name" value="Kelch motif"/>
    <property type="match status" value="2"/>
</dbReference>
<gene>
    <name evidence="4" type="ORF">PLOB_00005205</name>
</gene>
<feature type="non-terminal residue" evidence="4">
    <location>
        <position position="1127"/>
    </location>
</feature>
<dbReference type="Pfam" id="PF07707">
    <property type="entry name" value="BACK"/>
    <property type="match status" value="2"/>
</dbReference>
<dbReference type="PANTHER" id="PTHR45632:SF17">
    <property type="entry name" value="KELCH-LIKE PROTEIN 31"/>
    <property type="match status" value="1"/>
</dbReference>
<evidence type="ECO:0000313" key="5">
    <source>
        <dbReference type="Proteomes" id="UP001159405"/>
    </source>
</evidence>
<dbReference type="InterPro" id="IPR015915">
    <property type="entry name" value="Kelch-typ_b-propeller"/>
</dbReference>
<dbReference type="PANTHER" id="PTHR45632">
    <property type="entry name" value="LD33804P"/>
    <property type="match status" value="1"/>
</dbReference>
<evidence type="ECO:0000259" key="3">
    <source>
        <dbReference type="PROSITE" id="PS50097"/>
    </source>
</evidence>
<sequence length="1127" mass="130773">QAFLPQETLDDPFDVTLVIQNGKEFKAHRRVLSEASPFFERLLKSDMKESIEGVIHLEKINEQCLNDILEFIYTNHVQISVAEEKYARDLIAMSDYLVLPRLKAVAGKHLVKDLKISNSVSFYQFGVKYQCDELIFETRNFIHANFMHVAQTEEFLNLPCDEIKMWISNDDIAVTAEEDVFKIIFKWVDRNKVDRKQYFPILFCEVRLVYISRDFLCRDIMTSEFLIGDEHSMGLVKDALKIIESKDFQQHGIRPRKSLEMPVMVICVQGFSRQEDNMLCCYNPLEDTWSKFNGTVPPNIADVISCHGKLYFHLYPDEDIGIRERRLLCYDPLSNCWASLPYEDYRTVYNIFARGGEAIYAFVAEDLLCCPDCTSWYQSQIPGPCSKTPHLSFLRKYKPETNSWEDITSFDFDCNSRSGVCVVAKDNFVYFIGGGYCSPDRNEELASADRYDVIKDTWEKLANLQYPRWYARATATHRNIFVVGGVTHDLAESCEVYNEETNEWHFVARLRKTPFDHYDPTLLGVDNKLYCIIRLICAWNRKDKIDCYDFEKNEWKEKTQIPFDKLLPRGLKNESYLQVTSCCDIPNTKQVFLPQETLDHPFDVTLVIKNGKEFKAHRRVLSEASPFFERLLKSDMKEAIEGIIHLEMIHEECLSDILEFIYTGRVQIPGGENCTRDLIAMADYLVLPHLKTIAEKVLVDKLNVSNSVSAYYFADSYQCEDLFSISMSLIFTNFSSVAKTKDFLSLSCKEVKRWISSDEIYVDSEEDVFNIILAWIDHDNEERKKYFADLFCEVRLVYLSLDFLCSGLLANDLVNNSEQCLHLVMNAVKLSVSQNHYDRNVRPRKSLEISALLICVRDDRQQDQLLCYSPTEDEWSFISCDDKLYFISQSDGKLLCYDSFYNCWTSLPFIERRRLHQFFVRNDKELCALVSEDQDTCSECLSLSASRRNPSCGKKHNTFIMKYKPESNTWEDMTVLDLGSRVGICIVAQDNFIYFLGGYAENRYETLKDADRYNLSTNTWEKIADILEPRQSACGAAACGRIFIAGGVNRNNISESCEVYNETTNEWHFIASLNTKTPWDTGSPTLLCVDNKMYLLFRYIFGWNEQGKMGCLYELDRDECRTKTQIP</sequence>
<evidence type="ECO:0000256" key="1">
    <source>
        <dbReference type="ARBA" id="ARBA00022441"/>
    </source>
</evidence>
<reference evidence="4 5" key="1">
    <citation type="submission" date="2022-05" db="EMBL/GenBank/DDBJ databases">
        <authorList>
            <consortium name="Genoscope - CEA"/>
            <person name="William W."/>
        </authorList>
    </citation>
    <scope>NUCLEOTIDE SEQUENCE [LARGE SCALE GENOMIC DNA]</scope>
</reference>
<feature type="non-terminal residue" evidence="4">
    <location>
        <position position="1"/>
    </location>
</feature>
<dbReference type="EMBL" id="CALNXK010000122">
    <property type="protein sequence ID" value="CAH3162200.1"/>
    <property type="molecule type" value="Genomic_DNA"/>
</dbReference>
<organism evidence="4 5">
    <name type="scientific">Porites lobata</name>
    <dbReference type="NCBI Taxonomy" id="104759"/>
    <lineage>
        <taxon>Eukaryota</taxon>
        <taxon>Metazoa</taxon>
        <taxon>Cnidaria</taxon>
        <taxon>Anthozoa</taxon>
        <taxon>Hexacorallia</taxon>
        <taxon>Scleractinia</taxon>
        <taxon>Fungiina</taxon>
        <taxon>Poritidae</taxon>
        <taxon>Porites</taxon>
    </lineage>
</organism>
<evidence type="ECO:0000313" key="4">
    <source>
        <dbReference type="EMBL" id="CAH3162200.1"/>
    </source>
</evidence>
<dbReference type="Proteomes" id="UP001159405">
    <property type="component" value="Unassembled WGS sequence"/>
</dbReference>
<dbReference type="PROSITE" id="PS50097">
    <property type="entry name" value="BTB"/>
    <property type="match status" value="2"/>
</dbReference>
<comment type="caution">
    <text evidence="4">The sequence shown here is derived from an EMBL/GenBank/DDBJ whole genome shotgun (WGS) entry which is preliminary data.</text>
</comment>
<dbReference type="InterPro" id="IPR011333">
    <property type="entry name" value="SKP1/BTB/POZ_sf"/>
</dbReference>
<dbReference type="CDD" id="cd18186">
    <property type="entry name" value="BTB_POZ_ZBTB_KLHL-like"/>
    <property type="match status" value="2"/>
</dbReference>
<keyword evidence="5" id="KW-1185">Reference proteome</keyword>
<dbReference type="Pfam" id="PF00651">
    <property type="entry name" value="BTB"/>
    <property type="match status" value="2"/>
</dbReference>
<dbReference type="SMART" id="SM00875">
    <property type="entry name" value="BACK"/>
    <property type="match status" value="2"/>
</dbReference>
<dbReference type="InterPro" id="IPR006652">
    <property type="entry name" value="Kelch_1"/>
</dbReference>
<dbReference type="Gene3D" id="2.120.10.80">
    <property type="entry name" value="Kelch-type beta propeller"/>
    <property type="match status" value="2"/>
</dbReference>
<name>A0ABN8QGB3_9CNID</name>